<dbReference type="EMBL" id="CU633461">
    <property type="protein sequence ID" value="CAP62214.1"/>
    <property type="molecule type" value="Genomic_DNA"/>
</dbReference>
<dbReference type="Pfam" id="PF07690">
    <property type="entry name" value="MFS_1"/>
    <property type="match status" value="2"/>
</dbReference>
<dbReference type="Proteomes" id="UP000001197">
    <property type="component" value="Chromosome 5"/>
</dbReference>
<accession>B2AFJ5</accession>
<feature type="transmembrane region" description="Helical" evidence="6">
    <location>
        <begin position="258"/>
        <end position="277"/>
    </location>
</feature>
<dbReference type="GO" id="GO:0022857">
    <property type="term" value="F:transmembrane transporter activity"/>
    <property type="evidence" value="ECO:0007669"/>
    <property type="project" value="InterPro"/>
</dbReference>
<evidence type="ECO:0000256" key="5">
    <source>
        <dbReference type="ARBA" id="ARBA00023136"/>
    </source>
</evidence>
<reference evidence="8" key="4">
    <citation type="submission" date="2015-04" db="EMBL/GenBank/DDBJ databases">
        <title>Maintaining two mating types: Structure of the mating type locus and its role in heterokaryosis in Podospora anserina.</title>
        <authorList>
            <person name="Grognet P."/>
            <person name="Bidard F."/>
            <person name="Kuchly C."/>
            <person name="Chan Ho Tong L."/>
            <person name="Coppin E."/>
            <person name="Ait Benkhali J."/>
            <person name="Couloux A."/>
            <person name="Wincker P."/>
            <person name="Debuchy R."/>
            <person name="Silar P."/>
        </authorList>
    </citation>
    <scope>NUCLEOTIDE SEQUENCE</scope>
</reference>
<dbReference type="eggNOG" id="KOG2533">
    <property type="taxonomic scope" value="Eukaryota"/>
</dbReference>
<dbReference type="InterPro" id="IPR036259">
    <property type="entry name" value="MFS_trans_sf"/>
</dbReference>
<dbReference type="Gene3D" id="1.20.1250.20">
    <property type="entry name" value="MFS general substrate transporter like domains"/>
    <property type="match status" value="2"/>
</dbReference>
<dbReference type="InterPro" id="IPR011701">
    <property type="entry name" value="MFS"/>
</dbReference>
<sequence length="326" mass="35852">MNIASALTGGFAEDIGVSLDTVNAGNQMMFAGIVLLEIPSNLALQKLGPRKWIAGQVLAFGTVASLQIFIHNKAGFLASRLILGFCESGYIPGAIYTLSTWYAKRELAKRVAILFFGMFGANAISPLLATGILKLDGAGGLHGWQWLFLRLIRFDSNDRDILQKRLERGDNEKKGGAQGMEIPLQLVWKTVTHYRRWPHFISTFCLFSTWSSLTTYTPSILKSLGWDTIAANALAAVGASLSLVFVFIFAYISDKTNLRGGTVILAQVCFLITLIVAREVHPHVGQWSRWALWTAVNALAVGYHPVHNTWLQLNCRSPGERSISIA</sequence>
<dbReference type="PANTHER" id="PTHR43791">
    <property type="entry name" value="PERMEASE-RELATED"/>
    <property type="match status" value="1"/>
</dbReference>
<dbReference type="OrthoDB" id="2985014at2759"/>
<evidence type="ECO:0000256" key="6">
    <source>
        <dbReference type="SAM" id="Phobius"/>
    </source>
</evidence>
<reference evidence="9" key="3">
    <citation type="journal article" date="2014" name="Genetics">
        <title>Maintaining two mating types: Structure of the mating type locus and its role in heterokaryosis in Podospora anserina.</title>
        <authorList>
            <person name="Grognet P."/>
            <person name="Bidard F."/>
            <person name="Kuchly C."/>
            <person name="Tong L.C.H."/>
            <person name="Coppin E."/>
            <person name="Benkhali J.A."/>
            <person name="Couloux A."/>
            <person name="Wincker P."/>
            <person name="Debuchy R."/>
            <person name="Silar P."/>
        </authorList>
    </citation>
    <scope>GENOME REANNOTATION</scope>
    <source>
        <strain evidence="9">S / ATCC MYA-4624 / DSM 980 / FGSC 10383</strain>
    </source>
</reference>
<dbReference type="KEGG" id="pan:PODANSg1454"/>
<comment type="subcellular location">
    <subcellularLocation>
        <location evidence="1">Membrane</location>
        <topology evidence="1">Multi-pass membrane protein</topology>
    </subcellularLocation>
</comment>
<keyword evidence="5 6" id="KW-0472">Membrane</keyword>
<evidence type="ECO:0000256" key="1">
    <source>
        <dbReference type="ARBA" id="ARBA00004141"/>
    </source>
</evidence>
<dbReference type="PANTHER" id="PTHR43791:SF32">
    <property type="entry name" value="MAJOR FACILITATOR SUPERFAMILY (MFS) PROFILE DOMAIN-CONTAINING PROTEIN"/>
    <property type="match status" value="1"/>
</dbReference>
<keyword evidence="9" id="KW-1185">Reference proteome</keyword>
<dbReference type="VEuPathDB" id="FungiDB:PODANS_5_11800"/>
<dbReference type="EMBL" id="FO904940">
    <property type="protein sequence ID" value="CDP29627.1"/>
    <property type="molecule type" value="Genomic_DNA"/>
</dbReference>
<name>B2AFJ5_PODAN</name>
<dbReference type="HOGENOM" id="CLU_001265_0_2_1"/>
<feature type="transmembrane region" description="Helical" evidence="6">
    <location>
        <begin position="229"/>
        <end position="252"/>
    </location>
</feature>
<dbReference type="RefSeq" id="XP_001904434.1">
    <property type="nucleotide sequence ID" value="XM_001904399.1"/>
</dbReference>
<feature type="transmembrane region" description="Helical" evidence="6">
    <location>
        <begin position="76"/>
        <end position="99"/>
    </location>
</feature>
<dbReference type="GeneID" id="6188584"/>
<evidence type="ECO:0000313" key="8">
    <source>
        <dbReference type="EMBL" id="CDP29627.1"/>
    </source>
</evidence>
<evidence type="ECO:0000256" key="3">
    <source>
        <dbReference type="ARBA" id="ARBA00022692"/>
    </source>
</evidence>
<evidence type="ECO:0000256" key="4">
    <source>
        <dbReference type="ARBA" id="ARBA00022989"/>
    </source>
</evidence>
<reference evidence="7" key="2">
    <citation type="submission" date="2008-07" db="EMBL/GenBank/DDBJ databases">
        <authorList>
            <person name="Genoscope - CEA"/>
        </authorList>
    </citation>
    <scope>NUCLEOTIDE SEQUENCE</scope>
    <source>
        <strain evidence="7">S mat+</strain>
    </source>
</reference>
<keyword evidence="3 6" id="KW-0812">Transmembrane</keyword>
<evidence type="ECO:0000256" key="2">
    <source>
        <dbReference type="ARBA" id="ARBA00022448"/>
    </source>
</evidence>
<dbReference type="AlphaFoldDB" id="B2AFJ5"/>
<keyword evidence="4 6" id="KW-1133">Transmembrane helix</keyword>
<keyword evidence="2" id="KW-0813">Transport</keyword>
<proteinExistence type="predicted"/>
<feature type="transmembrane region" description="Helical" evidence="6">
    <location>
        <begin position="111"/>
        <end position="133"/>
    </location>
</feature>
<reference evidence="7 9" key="1">
    <citation type="journal article" date="2008" name="Genome Biol.">
        <title>The genome sequence of the model ascomycete fungus Podospora anserina.</title>
        <authorList>
            <person name="Espagne E."/>
            <person name="Lespinet O."/>
            <person name="Malagnac F."/>
            <person name="Da Silva C."/>
            <person name="Jaillon O."/>
            <person name="Porcel B.M."/>
            <person name="Couloux A."/>
            <person name="Aury J.-M."/>
            <person name="Segurens B."/>
            <person name="Poulain J."/>
            <person name="Anthouard V."/>
            <person name="Grossetete S."/>
            <person name="Khalili H."/>
            <person name="Coppin E."/>
            <person name="Dequard-Chablat M."/>
            <person name="Picard M."/>
            <person name="Contamine V."/>
            <person name="Arnaise S."/>
            <person name="Bourdais A."/>
            <person name="Berteaux-Lecellier V."/>
            <person name="Gautheret D."/>
            <person name="de Vries R.P."/>
            <person name="Battaglia E."/>
            <person name="Coutinho P.M."/>
            <person name="Danchin E.G.J."/>
            <person name="Henrissat B."/>
            <person name="El Khoury R."/>
            <person name="Sainsard-Chanet A."/>
            <person name="Boivin A."/>
            <person name="Pinan-Lucarre B."/>
            <person name="Sellem C.H."/>
            <person name="Debuchy R."/>
            <person name="Wincker P."/>
            <person name="Weissenbach J."/>
            <person name="Silar P."/>
        </authorList>
    </citation>
    <scope>NUCLEOTIDE SEQUENCE [LARGE SCALE GENOMIC DNA]</scope>
    <source>
        <strain evidence="9">S / ATCC MYA-4624 / DSM 980 / FGSC 10383</strain>
        <strain evidence="7">S mat+</strain>
    </source>
</reference>
<protein>
    <submittedName>
        <fullName evidence="7">Podospora anserina S mat+ genomic DNA chromosome 5, supercontig 7</fullName>
    </submittedName>
    <submittedName>
        <fullName evidence="8">Transporter</fullName>
    </submittedName>
</protein>
<feature type="transmembrane region" description="Helical" evidence="6">
    <location>
        <begin position="52"/>
        <end position="70"/>
    </location>
</feature>
<gene>
    <name evidence="7" type="ORF">PODANS_5_11800</name>
</gene>
<organism evidence="7">
    <name type="scientific">Podospora anserina (strain S / ATCC MYA-4624 / DSM 980 / FGSC 10383)</name>
    <name type="common">Pleurage anserina</name>
    <dbReference type="NCBI Taxonomy" id="515849"/>
    <lineage>
        <taxon>Eukaryota</taxon>
        <taxon>Fungi</taxon>
        <taxon>Dikarya</taxon>
        <taxon>Ascomycota</taxon>
        <taxon>Pezizomycotina</taxon>
        <taxon>Sordariomycetes</taxon>
        <taxon>Sordariomycetidae</taxon>
        <taxon>Sordariales</taxon>
        <taxon>Podosporaceae</taxon>
        <taxon>Podospora</taxon>
        <taxon>Podospora anserina</taxon>
    </lineage>
</organism>
<dbReference type="SUPFAM" id="SSF103473">
    <property type="entry name" value="MFS general substrate transporter"/>
    <property type="match status" value="1"/>
</dbReference>
<dbReference type="GO" id="GO:0016020">
    <property type="term" value="C:membrane"/>
    <property type="evidence" value="ECO:0007669"/>
    <property type="project" value="UniProtKB-SubCell"/>
</dbReference>
<evidence type="ECO:0000313" key="9">
    <source>
        <dbReference type="Proteomes" id="UP000001197"/>
    </source>
</evidence>
<evidence type="ECO:0000313" key="7">
    <source>
        <dbReference type="EMBL" id="CAP62214.1"/>
    </source>
</evidence>